<evidence type="ECO:0000313" key="2">
    <source>
        <dbReference type="EMBL" id="CZR63035.1"/>
    </source>
</evidence>
<organism evidence="2 3">
    <name type="scientific">Phialocephala subalpina</name>
    <dbReference type="NCBI Taxonomy" id="576137"/>
    <lineage>
        <taxon>Eukaryota</taxon>
        <taxon>Fungi</taxon>
        <taxon>Dikarya</taxon>
        <taxon>Ascomycota</taxon>
        <taxon>Pezizomycotina</taxon>
        <taxon>Leotiomycetes</taxon>
        <taxon>Helotiales</taxon>
        <taxon>Mollisiaceae</taxon>
        <taxon>Phialocephala</taxon>
        <taxon>Phialocephala fortinii species complex</taxon>
    </lineage>
</organism>
<feature type="region of interest" description="Disordered" evidence="1">
    <location>
        <begin position="39"/>
        <end position="341"/>
    </location>
</feature>
<accession>A0A1L7XDC9</accession>
<feature type="compositionally biased region" description="Gly residues" evidence="1">
    <location>
        <begin position="122"/>
        <end position="136"/>
    </location>
</feature>
<evidence type="ECO:0000256" key="1">
    <source>
        <dbReference type="SAM" id="MobiDB-lite"/>
    </source>
</evidence>
<proteinExistence type="predicted"/>
<feature type="compositionally biased region" description="Basic and acidic residues" evidence="1">
    <location>
        <begin position="309"/>
        <end position="329"/>
    </location>
</feature>
<feature type="region of interest" description="Disordered" evidence="1">
    <location>
        <begin position="430"/>
        <end position="463"/>
    </location>
</feature>
<dbReference type="EMBL" id="FJOG01000022">
    <property type="protein sequence ID" value="CZR63035.1"/>
    <property type="molecule type" value="Genomic_DNA"/>
</dbReference>
<protein>
    <submittedName>
        <fullName evidence="2">Uncharacterized protein</fullName>
    </submittedName>
</protein>
<dbReference type="AlphaFoldDB" id="A0A1L7XDC9"/>
<dbReference type="STRING" id="576137.A0A1L7XDC9"/>
<feature type="compositionally biased region" description="Low complexity" evidence="1">
    <location>
        <begin position="199"/>
        <end position="212"/>
    </location>
</feature>
<feature type="compositionally biased region" description="Gly residues" evidence="1">
    <location>
        <begin position="297"/>
        <end position="308"/>
    </location>
</feature>
<name>A0A1L7XDC9_9HELO</name>
<keyword evidence="3" id="KW-1185">Reference proteome</keyword>
<evidence type="ECO:0000313" key="3">
    <source>
        <dbReference type="Proteomes" id="UP000184330"/>
    </source>
</evidence>
<feature type="compositionally biased region" description="Low complexity" evidence="1">
    <location>
        <begin position="437"/>
        <end position="446"/>
    </location>
</feature>
<dbReference type="OrthoDB" id="3555259at2759"/>
<feature type="compositionally biased region" description="Basic and acidic residues" evidence="1">
    <location>
        <begin position="166"/>
        <end position="175"/>
    </location>
</feature>
<dbReference type="Proteomes" id="UP000184330">
    <property type="component" value="Unassembled WGS sequence"/>
</dbReference>
<feature type="compositionally biased region" description="Polar residues" evidence="1">
    <location>
        <begin position="73"/>
        <end position="84"/>
    </location>
</feature>
<gene>
    <name evidence="2" type="ORF">PAC_12932</name>
</gene>
<feature type="compositionally biased region" description="Basic and acidic residues" evidence="1">
    <location>
        <begin position="452"/>
        <end position="463"/>
    </location>
</feature>
<reference evidence="2 3" key="1">
    <citation type="submission" date="2016-03" db="EMBL/GenBank/DDBJ databases">
        <authorList>
            <person name="Ploux O."/>
        </authorList>
    </citation>
    <scope>NUCLEOTIDE SEQUENCE [LARGE SCALE GENOMIC DNA]</scope>
    <source>
        <strain evidence="2 3">UAMH 11012</strain>
    </source>
</reference>
<sequence>MNPLLSLLYPSPTHHVKPHPTFPFLSVTIFKPSFNSPETKPIRTMSAQKPASKLPSKPGSHISAQIKRLTGQAPHSSPHASKQPSEGVHSHTNGESGSSSRDHSGSGLGGKKGETHSHDSNGVGGKGSGNGSSGKEGGSKEGHGGGSGGGVHFHDSEENGVGSPELSKKKGKSEGKGSGGKEGGKEKGSAGHTPHHASKGAPAGSAGNGSAKKGSKEGSGNKGAGGTPRPSHKGSGEKGSKSIGGEAPTPSSHKQPSGGAAGAEGSKQVKAPRGGGGGSGDIGAKVPNESAAKPGSGIKGPSGSGGGGSKEKGGSEKVQSRRKPAESTKWRSRNKSTESTYWTATSIRRKKGLKWYEHSSNQGKVHGLARRKGESDPMKCGFLVDVSILDHKKLKKSRILPPRDKELYKEWKKGVNDYWSKREKSKIARKEAEKAAKGPGLLAGLRGRFGRKKDGGKEKEEGK</sequence>